<dbReference type="EC" id="4.-.-.-" evidence="3"/>
<dbReference type="EMBL" id="PXXO01000014">
    <property type="protein sequence ID" value="PSJ04240.1"/>
    <property type="molecule type" value="Genomic_DNA"/>
</dbReference>
<keyword evidence="2 3" id="KW-0456">Lyase</keyword>
<dbReference type="InterPro" id="IPR012674">
    <property type="entry name" value="Calycin"/>
</dbReference>
<dbReference type="Pfam" id="PF09367">
    <property type="entry name" value="CpeS"/>
    <property type="match status" value="1"/>
</dbReference>
<dbReference type="GO" id="GO:0016829">
    <property type="term" value="F:lyase activity"/>
    <property type="evidence" value="ECO:0007669"/>
    <property type="project" value="UniProtKB-KW"/>
</dbReference>
<name>A0A2P7MSM2_9CYAN</name>
<comment type="function">
    <text evidence="3">Covalently attaches a chromophore to Cys residue(s) of phycobiliproteins.</text>
</comment>
<evidence type="ECO:0000256" key="2">
    <source>
        <dbReference type="ARBA" id="ARBA00023239"/>
    </source>
</evidence>
<evidence type="ECO:0000256" key="3">
    <source>
        <dbReference type="HAMAP-Rule" id="MF_01459"/>
    </source>
</evidence>
<organism evidence="4 5">
    <name type="scientific">Cyanobium usitatum str. Tous</name>
    <dbReference type="NCBI Taxonomy" id="2116684"/>
    <lineage>
        <taxon>Bacteria</taxon>
        <taxon>Bacillati</taxon>
        <taxon>Cyanobacteriota</taxon>
        <taxon>Cyanophyceae</taxon>
        <taxon>Synechococcales</taxon>
        <taxon>Prochlorococcaceae</taxon>
        <taxon>Cyanobium</taxon>
    </lineage>
</organism>
<dbReference type="AlphaFoldDB" id="A0A2P7MSM2"/>
<reference evidence="4 5" key="1">
    <citation type="journal article" date="2018" name="Environ. Microbiol.">
        <title>Ecological and genomic features of two widespread freshwater picocyanobacteria.</title>
        <authorList>
            <person name="Cabello-Yeves P.J."/>
            <person name="Picazo A."/>
            <person name="Camacho A."/>
            <person name="Callieri C."/>
            <person name="Rosselli R."/>
            <person name="Roda-Garcia J.J."/>
            <person name="Coutinho F.H."/>
            <person name="Rodriguez-Valera F."/>
        </authorList>
    </citation>
    <scope>NUCLEOTIDE SEQUENCE [LARGE SCALE GENOMIC DNA]</scope>
    <source>
        <strain evidence="4 5">Tous</strain>
    </source>
</reference>
<protein>
    <recommendedName>
        <fullName evidence="3">Chromophore lyase CpcS/CpeS</fullName>
        <ecNumber evidence="3">4.-.-.-</ecNumber>
    </recommendedName>
</protein>
<dbReference type="OrthoDB" id="554080at2"/>
<comment type="caution">
    <text evidence="4">The sequence shown here is derived from an EMBL/GenBank/DDBJ whole genome shotgun (WGS) entry which is preliminary data.</text>
</comment>
<evidence type="ECO:0000256" key="1">
    <source>
        <dbReference type="ARBA" id="ARBA00010681"/>
    </source>
</evidence>
<dbReference type="GO" id="GO:0017006">
    <property type="term" value="P:protein-tetrapyrrole linkage"/>
    <property type="evidence" value="ECO:0007669"/>
    <property type="project" value="UniProtKB-UniRule"/>
</dbReference>
<dbReference type="Proteomes" id="UP000243002">
    <property type="component" value="Unassembled WGS sequence"/>
</dbReference>
<dbReference type="CDD" id="cd16339">
    <property type="entry name" value="CpcS"/>
    <property type="match status" value="1"/>
</dbReference>
<accession>A0A2P7MSM2</accession>
<comment type="similarity">
    <text evidence="1 3">Belongs to the CpcS/CpeS biliprotein lyase family.</text>
</comment>
<dbReference type="InterPro" id="IPR018536">
    <property type="entry name" value="CpcS/CpeS"/>
</dbReference>
<evidence type="ECO:0000313" key="4">
    <source>
        <dbReference type="EMBL" id="PSJ04240.1"/>
    </source>
</evidence>
<dbReference type="HAMAP" id="MF_01459">
    <property type="entry name" value="Chrphore_lyase_CpxS"/>
    <property type="match status" value="1"/>
</dbReference>
<gene>
    <name evidence="3" type="primary">cpcS</name>
    <name evidence="4" type="ORF">C7K55_11310</name>
</gene>
<evidence type="ECO:0000313" key="5">
    <source>
        <dbReference type="Proteomes" id="UP000243002"/>
    </source>
</evidence>
<proteinExistence type="inferred from homology"/>
<dbReference type="RefSeq" id="WP_106632855.1">
    <property type="nucleotide sequence ID" value="NZ_PXXO01000014.1"/>
</dbReference>
<keyword evidence="5" id="KW-1185">Reference proteome</keyword>
<sequence length="180" mass="20217">MQLESFVARSLGRWRSMRSGHSLAFQQFEDVRSSVLIEPIGLQDPLVLKLIRDCKIHDAKPLLPFRMEWNAESDWEPDGPSEVSAGSCVLIPIPTDNQKGILLRSAGYAEAEQAVSNYAFLEDDTFILTTQYGQSIAEERIWFVSENVRCRSSVLRTSAGSGILQTSFASEIRRLDSFSQ</sequence>
<dbReference type="Gene3D" id="2.40.128.20">
    <property type="match status" value="1"/>
</dbReference>